<keyword evidence="3" id="KW-1185">Reference proteome</keyword>
<accession>A0ABU4TGT3</accession>
<keyword evidence="1" id="KW-0472">Membrane</keyword>
<evidence type="ECO:0000256" key="1">
    <source>
        <dbReference type="SAM" id="Phobius"/>
    </source>
</evidence>
<evidence type="ECO:0000313" key="2">
    <source>
        <dbReference type="EMBL" id="MDX8037077.1"/>
    </source>
</evidence>
<keyword evidence="1" id="KW-1133">Transmembrane helix</keyword>
<proteinExistence type="predicted"/>
<keyword evidence="1" id="KW-0812">Transmembrane</keyword>
<feature type="transmembrane region" description="Helical" evidence="1">
    <location>
        <begin position="50"/>
        <end position="70"/>
    </location>
</feature>
<sequence length="126" mass="14064">MKLTVLTVVVAACLTERLAQVSQRYLLGFPDAYARGVFGYVFPWLANSPWLDRFCALVMLIGLVVLRSAFTGRGRRWWTAALVVQLWHHFEYLLVFIGTGPNGPGGTPLLHNAAAFALMMIAVRNR</sequence>
<organism evidence="2 3">
    <name type="scientific">Lentzea miocenica</name>
    <dbReference type="NCBI Taxonomy" id="3095431"/>
    <lineage>
        <taxon>Bacteria</taxon>
        <taxon>Bacillati</taxon>
        <taxon>Actinomycetota</taxon>
        <taxon>Actinomycetes</taxon>
        <taxon>Pseudonocardiales</taxon>
        <taxon>Pseudonocardiaceae</taxon>
        <taxon>Lentzea</taxon>
    </lineage>
</organism>
<name>A0ABU4TGT3_9PSEU</name>
<comment type="caution">
    <text evidence="2">The sequence shown here is derived from an EMBL/GenBank/DDBJ whole genome shotgun (WGS) entry which is preliminary data.</text>
</comment>
<reference evidence="2 3" key="1">
    <citation type="submission" date="2023-11" db="EMBL/GenBank/DDBJ databases">
        <title>Lentzea sokolovensis, sp. nov., Lentzea kristufkii, sp. nov., and Lentzea miocenensis, sp. nov., rare actinobacteria from Sokolov Coal Basin, Miocene lacustrine sediment, Czech Republic.</title>
        <authorList>
            <person name="Lara A."/>
            <person name="Kotroba L."/>
            <person name="Nouioui I."/>
            <person name="Neumann-Schaal M."/>
            <person name="Mast Y."/>
            <person name="Chronakova A."/>
        </authorList>
    </citation>
    <scope>NUCLEOTIDE SEQUENCE [LARGE SCALE GENOMIC DNA]</scope>
    <source>
        <strain evidence="2 3">BCCO 10_0856</strain>
    </source>
</reference>
<reference evidence="2 3" key="2">
    <citation type="submission" date="2023-11" db="EMBL/GenBank/DDBJ databases">
        <authorList>
            <person name="Lara A.C."/>
            <person name="Chronakova A."/>
        </authorList>
    </citation>
    <scope>NUCLEOTIDE SEQUENCE [LARGE SCALE GENOMIC DNA]</scope>
    <source>
        <strain evidence="2 3">BCCO 10_0856</strain>
    </source>
</reference>
<protein>
    <submittedName>
        <fullName evidence="2">Uncharacterized protein</fullName>
    </submittedName>
</protein>
<gene>
    <name evidence="2" type="ORF">SK803_43385</name>
</gene>
<dbReference type="EMBL" id="JAXAVW010000055">
    <property type="protein sequence ID" value="MDX8037077.1"/>
    <property type="molecule type" value="Genomic_DNA"/>
</dbReference>
<dbReference type="RefSeq" id="WP_319972076.1">
    <property type="nucleotide sequence ID" value="NZ_JAXAVW010000055.1"/>
</dbReference>
<dbReference type="Proteomes" id="UP001285521">
    <property type="component" value="Unassembled WGS sequence"/>
</dbReference>
<evidence type="ECO:0000313" key="3">
    <source>
        <dbReference type="Proteomes" id="UP001285521"/>
    </source>
</evidence>